<evidence type="ECO:0000256" key="1">
    <source>
        <dbReference type="SAM" id="Phobius"/>
    </source>
</evidence>
<keyword evidence="1" id="KW-0472">Membrane</keyword>
<sequence length="114" mass="13045">MEKKKISKKEYIQFSFVMIGIASFFITLIYLISQKRGEEIQEINNDFSITNGVITKISLYKGHHIDVKFKVNNELVTGSDGMQKSTNKNVGDSIQIKYSNKNPTNFITELNNSF</sequence>
<keyword evidence="1" id="KW-1133">Transmembrane helix</keyword>
<protein>
    <recommendedName>
        <fullName evidence="4">DUF3592 domain-containing protein</fullName>
    </recommendedName>
</protein>
<dbReference type="RefSeq" id="WP_066753838.1">
    <property type="nucleotide sequence ID" value="NZ_CP015199.1"/>
</dbReference>
<proteinExistence type="predicted"/>
<evidence type="ECO:0008006" key="4">
    <source>
        <dbReference type="Google" id="ProtNLM"/>
    </source>
</evidence>
<dbReference type="AlphaFoldDB" id="A0A172XUW8"/>
<dbReference type="EMBL" id="CP015199">
    <property type="protein sequence ID" value="ANF50625.1"/>
    <property type="molecule type" value="Genomic_DNA"/>
</dbReference>
<evidence type="ECO:0000313" key="2">
    <source>
        <dbReference type="EMBL" id="ANF50625.1"/>
    </source>
</evidence>
<dbReference type="STRING" id="1685010.A0O34_08860"/>
<feature type="transmembrane region" description="Helical" evidence="1">
    <location>
        <begin position="12"/>
        <end position="32"/>
    </location>
</feature>
<evidence type="ECO:0000313" key="3">
    <source>
        <dbReference type="Proteomes" id="UP000077824"/>
    </source>
</evidence>
<reference evidence="2 3" key="1">
    <citation type="submission" date="2016-04" db="EMBL/GenBank/DDBJ databases">
        <title>Complete Genome Sequence of Chryseobacterium sp. IHBB 10212.</title>
        <authorList>
            <person name="Pal M."/>
            <person name="Swarnkar M.K."/>
            <person name="Kaushal K."/>
            <person name="Chhibber S."/>
            <person name="Singh A.K."/>
            <person name="Gulati A."/>
        </authorList>
    </citation>
    <scope>NUCLEOTIDE SEQUENCE [LARGE SCALE GENOMIC DNA]</scope>
    <source>
        <strain evidence="2 3">IHBB 10212</strain>
    </source>
</reference>
<keyword evidence="1" id="KW-0812">Transmembrane</keyword>
<keyword evidence="3" id="KW-1185">Reference proteome</keyword>
<dbReference type="OrthoDB" id="893645at2"/>
<name>A0A172XUW8_9FLAO</name>
<accession>A0A172XUW8</accession>
<dbReference type="Proteomes" id="UP000077824">
    <property type="component" value="Chromosome"/>
</dbReference>
<gene>
    <name evidence="2" type="ORF">A0O34_08860</name>
</gene>
<organism evidence="2 3">
    <name type="scientific">Chryseobacterium glaciei</name>
    <dbReference type="NCBI Taxonomy" id="1685010"/>
    <lineage>
        <taxon>Bacteria</taxon>
        <taxon>Pseudomonadati</taxon>
        <taxon>Bacteroidota</taxon>
        <taxon>Flavobacteriia</taxon>
        <taxon>Flavobacteriales</taxon>
        <taxon>Weeksellaceae</taxon>
        <taxon>Chryseobacterium group</taxon>
        <taxon>Chryseobacterium</taxon>
    </lineage>
</organism>
<dbReference type="KEGG" id="chh:A0O34_08860"/>